<comment type="similarity">
    <text evidence="2">Belongs to the SURF6 family.</text>
</comment>
<evidence type="ECO:0000256" key="2">
    <source>
        <dbReference type="ARBA" id="ARBA00005904"/>
    </source>
</evidence>
<dbReference type="Pfam" id="PF15459">
    <property type="entry name" value="RRP14"/>
    <property type="match status" value="1"/>
</dbReference>
<feature type="compositionally biased region" description="Basic residues" evidence="4">
    <location>
        <begin position="519"/>
        <end position="534"/>
    </location>
</feature>
<name>A0A9P6GDB5_9PLEO</name>
<dbReference type="Proteomes" id="UP000756921">
    <property type="component" value="Unassembled WGS sequence"/>
</dbReference>
<dbReference type="GO" id="GO:0003723">
    <property type="term" value="F:RNA binding"/>
    <property type="evidence" value="ECO:0007669"/>
    <property type="project" value="TreeGrafter"/>
</dbReference>
<dbReference type="GO" id="GO:0005730">
    <property type="term" value="C:nucleolus"/>
    <property type="evidence" value="ECO:0007669"/>
    <property type="project" value="TreeGrafter"/>
</dbReference>
<evidence type="ECO:0000313" key="7">
    <source>
        <dbReference type="EMBL" id="KAF9733081.1"/>
    </source>
</evidence>
<dbReference type="PANTHER" id="PTHR14369">
    <property type="entry name" value="SURFEIT LOCUS PROTEIN 6"/>
    <property type="match status" value="1"/>
</dbReference>
<feature type="domain" description="Ribosomal RNA-processing protein 14/surfeit locus protein 6 C-terminal" evidence="5">
    <location>
        <begin position="326"/>
        <end position="522"/>
    </location>
</feature>
<dbReference type="GO" id="GO:0003677">
    <property type="term" value="F:DNA binding"/>
    <property type="evidence" value="ECO:0007669"/>
    <property type="project" value="TreeGrafter"/>
</dbReference>
<feature type="compositionally biased region" description="Basic and acidic residues" evidence="4">
    <location>
        <begin position="354"/>
        <end position="363"/>
    </location>
</feature>
<dbReference type="Pfam" id="PF04935">
    <property type="entry name" value="SURF6"/>
    <property type="match status" value="1"/>
</dbReference>
<dbReference type="EMBL" id="WJXW01000009">
    <property type="protein sequence ID" value="KAF9733081.1"/>
    <property type="molecule type" value="Genomic_DNA"/>
</dbReference>
<feature type="compositionally biased region" description="Basic and acidic residues" evidence="4">
    <location>
        <begin position="48"/>
        <end position="68"/>
    </location>
</feature>
<sequence length="544" mass="61447">MGDDLEARLKTHQRAFEGLMSLIPAKDYYGKDESITSTEWTRVGKKQSKAERQAAKRAKLDPANHRSALDVLEENARKRKRELEAEAEAEAEADGNDSSDLDVDVEREKPGEGMRTPSVKAKKQKTAKDDADAEAEAEATPSQQTKDEEKKATREARAKAKADKKQQQREKKKEKQAQKQQNQQSKKAHQEEFSKGLTDTKESDDENEEASDPVDEEEEEEEEELDDDDQIQAMDVSGLVEEEQSTATPSAADSTASTASADSNASSSSSMPPPSEIPQKKEKKSLIPNQQKHEEFRARLQARLEEMRAKRKADGPDGRPAKNRAELIETRRKKEAERKQTKKAQRQLAQEDEDRLKAEEQLARIRGGSGSPSIFSHRSSPDRERNLSFGRVAWSDGKQLEGDLSGFRESKKSKGKSDARTALEAAKNKQARLNALDEGKRKDIQEKDLWLNAKRRAQGERVHDDPKLLKKSVKRMDQAKAKSSREWGDRKEAVDKGKEQRQKKREENLRKRREEKGVKGKKKASKPGKKVKKRAGFEGTFKAK</sequence>
<evidence type="ECO:0000313" key="8">
    <source>
        <dbReference type="Proteomes" id="UP000756921"/>
    </source>
</evidence>
<feature type="compositionally biased region" description="Basic and acidic residues" evidence="4">
    <location>
        <begin position="145"/>
        <end position="177"/>
    </location>
</feature>
<dbReference type="AlphaFoldDB" id="A0A9P6GDB5"/>
<dbReference type="OrthoDB" id="444809at2759"/>
<comment type="subcellular location">
    <subcellularLocation>
        <location evidence="1">Nucleus</location>
    </subcellularLocation>
</comment>
<feature type="compositionally biased region" description="Acidic residues" evidence="4">
    <location>
        <begin position="202"/>
        <end position="230"/>
    </location>
</feature>
<reference evidence="7" key="1">
    <citation type="journal article" date="2020" name="Mol. Plant Microbe Interact.">
        <title>Genome Sequence of the Biocontrol Agent Coniothyrium minitans strain Conio (IMI 134523).</title>
        <authorList>
            <person name="Patel D."/>
            <person name="Shittu T.A."/>
            <person name="Baroncelli R."/>
            <person name="Muthumeenakshi S."/>
            <person name="Osborne T.H."/>
            <person name="Janganan T.K."/>
            <person name="Sreenivasaprasad S."/>
        </authorList>
    </citation>
    <scope>NUCLEOTIDE SEQUENCE</scope>
    <source>
        <strain evidence="7">Conio</strain>
    </source>
</reference>
<keyword evidence="3" id="KW-0539">Nucleus</keyword>
<feature type="compositionally biased region" description="Basic and acidic residues" evidence="4">
    <location>
        <begin position="188"/>
        <end position="201"/>
    </location>
</feature>
<feature type="compositionally biased region" description="Basic and acidic residues" evidence="4">
    <location>
        <begin position="398"/>
        <end position="421"/>
    </location>
</feature>
<evidence type="ECO:0000256" key="1">
    <source>
        <dbReference type="ARBA" id="ARBA00004123"/>
    </source>
</evidence>
<feature type="compositionally biased region" description="Basic and acidic residues" evidence="4">
    <location>
        <begin position="457"/>
        <end position="518"/>
    </location>
</feature>
<feature type="compositionally biased region" description="Basic and acidic residues" evidence="4">
    <location>
        <begin position="291"/>
        <end position="339"/>
    </location>
</feature>
<dbReference type="InterPro" id="IPR029188">
    <property type="entry name" value="Rrp14_N"/>
</dbReference>
<keyword evidence="8" id="KW-1185">Reference proteome</keyword>
<feature type="compositionally biased region" description="Low complexity" evidence="4">
    <location>
        <begin position="245"/>
        <end position="270"/>
    </location>
</feature>
<evidence type="ECO:0000259" key="6">
    <source>
        <dbReference type="Pfam" id="PF15459"/>
    </source>
</evidence>
<dbReference type="GO" id="GO:0042273">
    <property type="term" value="P:ribosomal large subunit biogenesis"/>
    <property type="evidence" value="ECO:0007669"/>
    <property type="project" value="TreeGrafter"/>
</dbReference>
<dbReference type="InterPro" id="IPR007019">
    <property type="entry name" value="SURF6"/>
</dbReference>
<evidence type="ECO:0000256" key="4">
    <source>
        <dbReference type="SAM" id="MobiDB-lite"/>
    </source>
</evidence>
<dbReference type="PANTHER" id="PTHR14369:SF0">
    <property type="entry name" value="SURFEIT LOCUS PROTEIN 6"/>
    <property type="match status" value="1"/>
</dbReference>
<organism evidence="7 8">
    <name type="scientific">Paraphaeosphaeria minitans</name>
    <dbReference type="NCBI Taxonomy" id="565426"/>
    <lineage>
        <taxon>Eukaryota</taxon>
        <taxon>Fungi</taxon>
        <taxon>Dikarya</taxon>
        <taxon>Ascomycota</taxon>
        <taxon>Pezizomycotina</taxon>
        <taxon>Dothideomycetes</taxon>
        <taxon>Pleosporomycetidae</taxon>
        <taxon>Pleosporales</taxon>
        <taxon>Massarineae</taxon>
        <taxon>Didymosphaeriaceae</taxon>
        <taxon>Paraphaeosphaeria</taxon>
    </lineage>
</organism>
<dbReference type="InterPro" id="IPR029190">
    <property type="entry name" value="Rrp14/SURF6_C"/>
</dbReference>
<feature type="region of interest" description="Disordered" evidence="4">
    <location>
        <begin position="453"/>
        <end position="544"/>
    </location>
</feature>
<evidence type="ECO:0000256" key="3">
    <source>
        <dbReference type="ARBA" id="ARBA00023242"/>
    </source>
</evidence>
<accession>A0A9P6GDB5</accession>
<feature type="compositionally biased region" description="Acidic residues" evidence="4">
    <location>
        <begin position="85"/>
        <end position="103"/>
    </location>
</feature>
<protein>
    <submittedName>
        <fullName evidence="7">Surfeit locus protein 6</fullName>
    </submittedName>
</protein>
<feature type="domain" description="Ribosomal RNA-processing protein 14 N-terminal" evidence="6">
    <location>
        <begin position="8"/>
        <end position="63"/>
    </location>
</feature>
<gene>
    <name evidence="7" type="ORF">PMIN01_08763</name>
</gene>
<comment type="caution">
    <text evidence="7">The sequence shown here is derived from an EMBL/GenBank/DDBJ whole genome shotgun (WGS) entry which is preliminary data.</text>
</comment>
<feature type="region of interest" description="Disordered" evidence="4">
    <location>
        <begin position="40"/>
        <end position="426"/>
    </location>
</feature>
<evidence type="ECO:0000259" key="5">
    <source>
        <dbReference type="Pfam" id="PF04935"/>
    </source>
</evidence>
<dbReference type="GO" id="GO:0042274">
    <property type="term" value="P:ribosomal small subunit biogenesis"/>
    <property type="evidence" value="ECO:0007669"/>
    <property type="project" value="TreeGrafter"/>
</dbReference>
<proteinExistence type="inferred from homology"/>